<dbReference type="GO" id="GO:0016887">
    <property type="term" value="F:ATP hydrolysis activity"/>
    <property type="evidence" value="ECO:0007669"/>
    <property type="project" value="InterPro"/>
</dbReference>
<keyword evidence="3" id="KW-0547">Nucleotide-binding</keyword>
<accession>A0A2J0YYW4</accession>
<dbReference type="SMART" id="SM00382">
    <property type="entry name" value="AAA"/>
    <property type="match status" value="1"/>
</dbReference>
<dbReference type="GO" id="GO:0055085">
    <property type="term" value="P:transmembrane transport"/>
    <property type="evidence" value="ECO:0007669"/>
    <property type="project" value="UniProtKB-ARBA"/>
</dbReference>
<dbReference type="RefSeq" id="WP_100673404.1">
    <property type="nucleotide sequence ID" value="NZ_NJGD01000010.1"/>
</dbReference>
<evidence type="ECO:0000313" key="7">
    <source>
        <dbReference type="Proteomes" id="UP000231987"/>
    </source>
</evidence>
<dbReference type="InterPro" id="IPR050319">
    <property type="entry name" value="ABC_transp_ATP-bind"/>
</dbReference>
<keyword evidence="2" id="KW-0813">Transport</keyword>
<evidence type="ECO:0000256" key="4">
    <source>
        <dbReference type="ARBA" id="ARBA00022840"/>
    </source>
</evidence>
<dbReference type="GO" id="GO:0005524">
    <property type="term" value="F:ATP binding"/>
    <property type="evidence" value="ECO:0007669"/>
    <property type="project" value="UniProtKB-KW"/>
</dbReference>
<reference evidence="6 7" key="1">
    <citation type="submission" date="2017-06" db="EMBL/GenBank/DDBJ databases">
        <title>Ensifer strains isolated from leguminous trees and herbs display diverse denitrification phenotypes with some acting as strong N2O sinks.</title>
        <authorList>
            <person name="Woliy K."/>
            <person name="Mania D."/>
            <person name="Bakken L.R."/>
            <person name="Frostegard A."/>
        </authorList>
    </citation>
    <scope>NUCLEOTIDE SEQUENCE [LARGE SCALE GENOMIC DNA]</scope>
    <source>
        <strain evidence="6 7">AC50a</strain>
    </source>
</reference>
<dbReference type="InterPro" id="IPR027417">
    <property type="entry name" value="P-loop_NTPase"/>
</dbReference>
<proteinExistence type="inferred from homology"/>
<dbReference type="AlphaFoldDB" id="A0A2J0YYW4"/>
<feature type="domain" description="ABC transporter" evidence="5">
    <location>
        <begin position="15"/>
        <end position="254"/>
    </location>
</feature>
<dbReference type="InterPro" id="IPR003593">
    <property type="entry name" value="AAA+_ATPase"/>
</dbReference>
<protein>
    <submittedName>
        <fullName evidence="6">Peptide ABC transporter ATP-binding protein</fullName>
    </submittedName>
</protein>
<dbReference type="EMBL" id="NJGD01000010">
    <property type="protein sequence ID" value="PJR13426.1"/>
    <property type="molecule type" value="Genomic_DNA"/>
</dbReference>
<dbReference type="Gene3D" id="3.40.50.300">
    <property type="entry name" value="P-loop containing nucleotide triphosphate hydrolases"/>
    <property type="match status" value="1"/>
</dbReference>
<gene>
    <name evidence="6" type="ORF">CEJ86_22075</name>
</gene>
<dbReference type="PROSITE" id="PS00211">
    <property type="entry name" value="ABC_TRANSPORTER_1"/>
    <property type="match status" value="1"/>
</dbReference>
<comment type="caution">
    <text evidence="6">The sequence shown here is derived from an EMBL/GenBank/DDBJ whole genome shotgun (WGS) entry which is preliminary data.</text>
</comment>
<evidence type="ECO:0000259" key="5">
    <source>
        <dbReference type="PROSITE" id="PS50893"/>
    </source>
</evidence>
<dbReference type="Proteomes" id="UP000231987">
    <property type="component" value="Unassembled WGS sequence"/>
</dbReference>
<keyword evidence="4 6" id="KW-0067">ATP-binding</keyword>
<dbReference type="PROSITE" id="PS50893">
    <property type="entry name" value="ABC_TRANSPORTER_2"/>
    <property type="match status" value="1"/>
</dbReference>
<dbReference type="Pfam" id="PF00005">
    <property type="entry name" value="ABC_tran"/>
    <property type="match status" value="1"/>
</dbReference>
<comment type="similarity">
    <text evidence="1">Belongs to the ABC transporter superfamily.</text>
</comment>
<dbReference type="SUPFAM" id="SSF52540">
    <property type="entry name" value="P-loop containing nucleoside triphosphate hydrolases"/>
    <property type="match status" value="1"/>
</dbReference>
<name>A0A2J0YYW4_RHIML</name>
<evidence type="ECO:0000256" key="1">
    <source>
        <dbReference type="ARBA" id="ARBA00005417"/>
    </source>
</evidence>
<evidence type="ECO:0000256" key="3">
    <source>
        <dbReference type="ARBA" id="ARBA00022741"/>
    </source>
</evidence>
<dbReference type="InterPro" id="IPR017871">
    <property type="entry name" value="ABC_transporter-like_CS"/>
</dbReference>
<organism evidence="6 7">
    <name type="scientific">Rhizobium meliloti</name>
    <name type="common">Ensifer meliloti</name>
    <name type="synonym">Sinorhizobium meliloti</name>
    <dbReference type="NCBI Taxonomy" id="382"/>
    <lineage>
        <taxon>Bacteria</taxon>
        <taxon>Pseudomonadati</taxon>
        <taxon>Pseudomonadota</taxon>
        <taxon>Alphaproteobacteria</taxon>
        <taxon>Hyphomicrobiales</taxon>
        <taxon>Rhizobiaceae</taxon>
        <taxon>Sinorhizobium/Ensifer group</taxon>
        <taxon>Sinorhizobium</taxon>
    </lineage>
</organism>
<evidence type="ECO:0000313" key="6">
    <source>
        <dbReference type="EMBL" id="PJR13426.1"/>
    </source>
</evidence>
<sequence length="290" mass="31336">MPLDTSVRPSDEELLRVENVEKRYGEVAALHDISLSVYRGEVLALVGGSGSGKSTLGRIMTRLADATTGSVWFEGREVTHLRGHALRAYRKEVGVVFQNPYSSLNPRMTVGDALAEPLDVWRIVPRAEISHEVARLLESVGLPASYAFRLPHALSGGERQRVAIARALSTRPKFLVADEAVSSLDVSAAAEIINLVITRRAELGFTVLFVTHDLSVANVLANRVAIMHRGEIVELDTPAKIFSAPEHEYTQLLLKSHLSLPGGELGKAATLRGGSGVADVMPVGNRTFSS</sequence>
<evidence type="ECO:0000256" key="2">
    <source>
        <dbReference type="ARBA" id="ARBA00022448"/>
    </source>
</evidence>
<dbReference type="PANTHER" id="PTHR43776">
    <property type="entry name" value="TRANSPORT ATP-BINDING PROTEIN"/>
    <property type="match status" value="1"/>
</dbReference>
<dbReference type="CDD" id="cd03257">
    <property type="entry name" value="ABC_NikE_OppD_transporters"/>
    <property type="match status" value="1"/>
</dbReference>
<dbReference type="InterPro" id="IPR003439">
    <property type="entry name" value="ABC_transporter-like_ATP-bd"/>
</dbReference>